<dbReference type="GO" id="GO:0005634">
    <property type="term" value="C:nucleus"/>
    <property type="evidence" value="ECO:0007669"/>
    <property type="project" value="TreeGrafter"/>
</dbReference>
<protein>
    <submittedName>
        <fullName evidence="1">Protein Simiate</fullName>
    </submittedName>
</protein>
<dbReference type="PANTHER" id="PTHR13651:SF0">
    <property type="entry name" value="PROTEIN ABITRAM"/>
    <property type="match status" value="1"/>
</dbReference>
<feature type="non-terminal residue" evidence="1">
    <location>
        <position position="1"/>
    </location>
</feature>
<reference evidence="1" key="1">
    <citation type="submission" date="2016-01" db="EMBL/GenBank/DDBJ databases">
        <title>Reference transcriptome for the parasite Schistocephalus solidus: insights into the molecular evolution of parasitism.</title>
        <authorList>
            <person name="Hebert F.O."/>
            <person name="Grambauer S."/>
            <person name="Barber I."/>
            <person name="Landry C.R."/>
            <person name="Aubin-Horth N."/>
        </authorList>
    </citation>
    <scope>NUCLEOTIDE SEQUENCE</scope>
</reference>
<accession>A0A0X3P8Z1</accession>
<dbReference type="InterPro" id="IPR039169">
    <property type="entry name" value="Abitram"/>
</dbReference>
<name>A0A0X3P8Z1_SCHSO</name>
<evidence type="ECO:0000313" key="1">
    <source>
        <dbReference type="EMBL" id="JAP46367.1"/>
    </source>
</evidence>
<dbReference type="PANTHER" id="PTHR13651">
    <property type="entry name" value="PROTEIN ABITRAM"/>
    <property type="match status" value="1"/>
</dbReference>
<proteinExistence type="predicted"/>
<gene>
    <name evidence="1" type="primary">F206A</name>
    <name evidence="1" type="ORF">TR91008</name>
</gene>
<organism evidence="1">
    <name type="scientific">Schistocephalus solidus</name>
    <name type="common">Tapeworm</name>
    <dbReference type="NCBI Taxonomy" id="70667"/>
    <lineage>
        <taxon>Eukaryota</taxon>
        <taxon>Metazoa</taxon>
        <taxon>Spiralia</taxon>
        <taxon>Lophotrochozoa</taxon>
        <taxon>Platyhelminthes</taxon>
        <taxon>Cestoda</taxon>
        <taxon>Eucestoda</taxon>
        <taxon>Diphyllobothriidea</taxon>
        <taxon>Diphyllobothriidae</taxon>
        <taxon>Schistocephalus</taxon>
    </lineage>
</organism>
<dbReference type="EMBL" id="GEEE01016858">
    <property type="protein sequence ID" value="JAP46367.1"/>
    <property type="molecule type" value="Transcribed_RNA"/>
</dbReference>
<sequence>GPYLTRCMLGPTMATGPDFANSEWFMPYVKTSDSRKTADNETSVKTSLTQPFFDRYYVTRYFCDVNDVPSNDLCVMQHSNKVCVIGLAAGHHIFRYCLPPANKKLKPENTALAEPGKREAHEVLFVDFQLTRSFNLLETKISGRRKRGCHAVQHGMQCIGFASCSRGVRHPLLCGLPGRIYEANSRLAAADDGGGGSTVSFELNERLLTSHATHPPLRLTAFGHPSTTEDPRCEANSSYLCVLMPTFSRLRTSEATDAPTIPSDSTEDNTVIRINSKGLLDSGMDWETYRAFRKL</sequence>
<dbReference type="AlphaFoldDB" id="A0A0X3P8Z1"/>